<accession>A0A2T4SYZ1</accession>
<dbReference type="InterPro" id="IPR036498">
    <property type="entry name" value="Nfu/NifU_N_sf"/>
</dbReference>
<dbReference type="AlphaFoldDB" id="A0A2T4SYZ1"/>
<protein>
    <recommendedName>
        <fullName evidence="1">Scaffold protein Nfu/NifU N-terminal domain-containing protein</fullName>
    </recommendedName>
</protein>
<feature type="domain" description="Scaffold protein Nfu/NifU N-terminal" evidence="1">
    <location>
        <begin position="4"/>
        <end position="85"/>
    </location>
</feature>
<comment type="caution">
    <text evidence="2">The sequence shown here is derived from an EMBL/GenBank/DDBJ whole genome shotgun (WGS) entry which is preliminary data.</text>
</comment>
<organism evidence="2 3">
    <name type="scientific">Staphylococcus gallinarum</name>
    <dbReference type="NCBI Taxonomy" id="1293"/>
    <lineage>
        <taxon>Bacteria</taxon>
        <taxon>Bacillati</taxon>
        <taxon>Bacillota</taxon>
        <taxon>Bacilli</taxon>
        <taxon>Bacillales</taxon>
        <taxon>Staphylococcaceae</taxon>
        <taxon>Staphylococcus</taxon>
    </lineage>
</organism>
<reference evidence="2 3" key="1">
    <citation type="journal article" date="2016" name="Front. Microbiol.">
        <title>Comprehensive Phylogenetic Analysis of Bovine Non-aureus Staphylococci Species Based on Whole-Genome Sequencing.</title>
        <authorList>
            <person name="Naushad S."/>
            <person name="Barkema H.W."/>
            <person name="Luby C."/>
            <person name="Condas L.A."/>
            <person name="Nobrega D.B."/>
            <person name="Carson D.A."/>
            <person name="De Buck J."/>
        </authorList>
    </citation>
    <scope>NUCLEOTIDE SEQUENCE [LARGE SCALE GENOMIC DNA]</scope>
    <source>
        <strain evidence="2 3">SNUC 1388</strain>
    </source>
</reference>
<dbReference type="EMBL" id="QXRZ01000001">
    <property type="protein sequence ID" value="RIL44779.1"/>
    <property type="molecule type" value="Genomic_DNA"/>
</dbReference>
<dbReference type="Proteomes" id="UP000283576">
    <property type="component" value="Unassembled WGS sequence"/>
</dbReference>
<dbReference type="Gene3D" id="3.30.1370.70">
    <property type="entry name" value="Scaffold protein Nfu/NifU, N-terminal domain"/>
    <property type="match status" value="1"/>
</dbReference>
<dbReference type="SMART" id="SM00932">
    <property type="entry name" value="Nfu_N"/>
    <property type="match status" value="1"/>
</dbReference>
<dbReference type="Pfam" id="PF08712">
    <property type="entry name" value="Nfu_N"/>
    <property type="match status" value="1"/>
</dbReference>
<evidence type="ECO:0000259" key="1">
    <source>
        <dbReference type="SMART" id="SM00932"/>
    </source>
</evidence>
<evidence type="ECO:0000313" key="3">
    <source>
        <dbReference type="Proteomes" id="UP000283576"/>
    </source>
</evidence>
<dbReference type="InterPro" id="IPR014824">
    <property type="entry name" value="Nfu/NifU_N"/>
</dbReference>
<dbReference type="SUPFAM" id="SSF110836">
    <property type="entry name" value="Hypothetical protein SAV1430"/>
    <property type="match status" value="1"/>
</dbReference>
<proteinExistence type="predicted"/>
<sequence>MDIKGIEQTPSPNTIKVVLNEAREGNQSNTYNAEKEDQPAFINALLAIEEVTSIFYVMDFLAINKSDESDWDTIIPKITETLEEA</sequence>
<evidence type="ECO:0000313" key="2">
    <source>
        <dbReference type="EMBL" id="RIL44779.1"/>
    </source>
</evidence>
<name>A0A2T4SYZ1_STAGA</name>
<dbReference type="RefSeq" id="WP_107527931.1">
    <property type="nucleotide sequence ID" value="NZ_JAIBNU010000001.1"/>
</dbReference>
<gene>
    <name evidence="2" type="ORF">BUZ01_02030</name>
</gene>